<dbReference type="EMBL" id="CAEZWJ010000117">
    <property type="protein sequence ID" value="CAB4667807.1"/>
    <property type="molecule type" value="Genomic_DNA"/>
</dbReference>
<gene>
    <name evidence="1" type="ORF">UFOPK2214_01620</name>
</gene>
<protein>
    <submittedName>
        <fullName evidence="1">Unannotated protein</fullName>
    </submittedName>
</protein>
<reference evidence="1" key="1">
    <citation type="submission" date="2020-05" db="EMBL/GenBank/DDBJ databases">
        <authorList>
            <person name="Chiriac C."/>
            <person name="Salcher M."/>
            <person name="Ghai R."/>
            <person name="Kavagutti S V."/>
        </authorList>
    </citation>
    <scope>NUCLEOTIDE SEQUENCE</scope>
</reference>
<name>A0A6J6M0X5_9ZZZZ</name>
<dbReference type="AlphaFoldDB" id="A0A6J6M0X5"/>
<evidence type="ECO:0000313" key="1">
    <source>
        <dbReference type="EMBL" id="CAB4667807.1"/>
    </source>
</evidence>
<proteinExistence type="predicted"/>
<accession>A0A6J6M0X5</accession>
<sequence>MFSGAVHDNEMVPSPVPVAVKLRGELAVTPGVMETDANAPVVEAVSAATRNKRDTPLVTPSTTYVNAAEPVLGVIDDHVLPPFELVSMR</sequence>
<organism evidence="1">
    <name type="scientific">freshwater metagenome</name>
    <dbReference type="NCBI Taxonomy" id="449393"/>
    <lineage>
        <taxon>unclassified sequences</taxon>
        <taxon>metagenomes</taxon>
        <taxon>ecological metagenomes</taxon>
    </lineage>
</organism>